<protein>
    <recommendedName>
        <fullName evidence="6">MmgE/PrpD family protein</fullName>
    </recommendedName>
</protein>
<dbReference type="SUPFAM" id="SSF103378">
    <property type="entry name" value="2-methylcitrate dehydratase PrpD"/>
    <property type="match status" value="1"/>
</dbReference>
<evidence type="ECO:0008006" key="6">
    <source>
        <dbReference type="Google" id="ProtNLM"/>
    </source>
</evidence>
<name>A0A5M3XID6_9ACTN</name>
<gene>
    <name evidence="4" type="ORF">Aple_036060</name>
</gene>
<evidence type="ECO:0000313" key="5">
    <source>
        <dbReference type="Proteomes" id="UP000377595"/>
    </source>
</evidence>
<dbReference type="Gene3D" id="3.30.1330.120">
    <property type="entry name" value="2-methylcitrate dehydratase PrpD"/>
    <property type="match status" value="1"/>
</dbReference>
<dbReference type="Pfam" id="PF03972">
    <property type="entry name" value="MmgE_PrpD_N"/>
    <property type="match status" value="1"/>
</dbReference>
<evidence type="ECO:0000313" key="4">
    <source>
        <dbReference type="EMBL" id="GES20710.1"/>
    </source>
</evidence>
<feature type="domain" description="MmgE/PrpD N-terminal" evidence="2">
    <location>
        <begin position="13"/>
        <end position="247"/>
    </location>
</feature>
<dbReference type="InterPro" id="IPR042183">
    <property type="entry name" value="MmgE/PrpD_sf_1"/>
</dbReference>
<dbReference type="GO" id="GO:0016829">
    <property type="term" value="F:lyase activity"/>
    <property type="evidence" value="ECO:0007669"/>
    <property type="project" value="InterPro"/>
</dbReference>
<comment type="caution">
    <text evidence="4">The sequence shown here is derived from an EMBL/GenBank/DDBJ whole genome shotgun (WGS) entry which is preliminary data.</text>
</comment>
<dbReference type="Gene3D" id="1.10.4100.10">
    <property type="entry name" value="2-methylcitrate dehydratase PrpD"/>
    <property type="match status" value="1"/>
</dbReference>
<dbReference type="InterPro" id="IPR042188">
    <property type="entry name" value="MmgE/PrpD_sf_2"/>
</dbReference>
<dbReference type="EMBL" id="BLAF01000018">
    <property type="protein sequence ID" value="GES20710.1"/>
    <property type="molecule type" value="Genomic_DNA"/>
</dbReference>
<organism evidence="4 5">
    <name type="scientific">Acrocarpospora pleiomorpha</name>
    <dbReference type="NCBI Taxonomy" id="90975"/>
    <lineage>
        <taxon>Bacteria</taxon>
        <taxon>Bacillati</taxon>
        <taxon>Actinomycetota</taxon>
        <taxon>Actinomycetes</taxon>
        <taxon>Streptosporangiales</taxon>
        <taxon>Streptosporangiaceae</taxon>
        <taxon>Acrocarpospora</taxon>
    </lineage>
</organism>
<keyword evidence="5" id="KW-1185">Reference proteome</keyword>
<dbReference type="InterPro" id="IPR045336">
    <property type="entry name" value="MmgE_PrpD_N"/>
</dbReference>
<comment type="similarity">
    <text evidence="1">Belongs to the PrpD family.</text>
</comment>
<dbReference type="PANTHER" id="PTHR16943">
    <property type="entry name" value="2-METHYLCITRATE DEHYDRATASE-RELATED"/>
    <property type="match status" value="1"/>
</dbReference>
<evidence type="ECO:0000259" key="2">
    <source>
        <dbReference type="Pfam" id="PF03972"/>
    </source>
</evidence>
<dbReference type="OrthoDB" id="9797528at2"/>
<evidence type="ECO:0000256" key="1">
    <source>
        <dbReference type="ARBA" id="ARBA00006174"/>
    </source>
</evidence>
<dbReference type="InterPro" id="IPR005656">
    <property type="entry name" value="MmgE_PrpD"/>
</dbReference>
<dbReference type="RefSeq" id="WP_155345737.1">
    <property type="nucleotide sequence ID" value="NZ_BAAAHM010000002.1"/>
</dbReference>
<dbReference type="InterPro" id="IPR045337">
    <property type="entry name" value="MmgE_PrpD_C"/>
</dbReference>
<feature type="domain" description="MmgE/PrpD C-terminal" evidence="3">
    <location>
        <begin position="274"/>
        <end position="441"/>
    </location>
</feature>
<dbReference type="InterPro" id="IPR036148">
    <property type="entry name" value="MmgE/PrpD_sf"/>
</dbReference>
<reference evidence="4 5" key="1">
    <citation type="submission" date="2019-10" db="EMBL/GenBank/DDBJ databases">
        <title>Whole genome shotgun sequence of Acrocarpospora pleiomorpha NBRC 16267.</title>
        <authorList>
            <person name="Ichikawa N."/>
            <person name="Kimura A."/>
            <person name="Kitahashi Y."/>
            <person name="Komaki H."/>
            <person name="Oguchi A."/>
        </authorList>
    </citation>
    <scope>NUCLEOTIDE SEQUENCE [LARGE SCALE GENOMIC DNA]</scope>
    <source>
        <strain evidence="4 5">NBRC 16267</strain>
    </source>
</reference>
<dbReference type="Pfam" id="PF19305">
    <property type="entry name" value="MmgE_PrpD_C"/>
    <property type="match status" value="1"/>
</dbReference>
<sequence>MSESDSGTPLAKSFADWICETDEVPADVRAAAKLAILDALGVAIAARRVTDDRLLSVVTDGFVEVPPTESTVIGRPWRTSPARSAFVNAFLAHVLDFDDSSGDLAGHPTAVVLPAALAVAQRHGATGADLLRAHCLGFEVACAIGRRLNPGHYDSGWHPTATLGAFGAAAAAARLTHGDDRDAVARTIGLTTAFAAGLKSSFGTLAKSLQVGRACEAGVLAAQLTGAGATSNLAAFEHRQGFVRVFDRIEANNIDAVLPGRWSLTHPGVIIKQYPCCGSTHSAIEAAYEHGVVDAATVEEVVIELHPRRRVHVDRPWPDGGLAAKFSVQYTVARMLLSGAVALDDFEDARVQEPRLRTLLGKIRVADLEGATDERFEERYGAAVTVRTTEGSRRTFVPVSLGRRPGEMLPADRIIAKFERCTDGILTPDGSAALIEAVLDLENLESAGDLFAICAAAVSAHA</sequence>
<accession>A0A5M3XID6</accession>
<dbReference type="PANTHER" id="PTHR16943:SF8">
    <property type="entry name" value="2-METHYLCITRATE DEHYDRATASE"/>
    <property type="match status" value="1"/>
</dbReference>
<evidence type="ECO:0000259" key="3">
    <source>
        <dbReference type="Pfam" id="PF19305"/>
    </source>
</evidence>
<proteinExistence type="inferred from homology"/>
<dbReference type="AlphaFoldDB" id="A0A5M3XID6"/>
<dbReference type="Proteomes" id="UP000377595">
    <property type="component" value="Unassembled WGS sequence"/>
</dbReference>